<gene>
    <name evidence="1" type="ORF">CAUJ_LOCUS2095</name>
</gene>
<evidence type="ECO:0000313" key="1">
    <source>
        <dbReference type="EMBL" id="CAD6186176.1"/>
    </source>
</evidence>
<dbReference type="GO" id="GO:0009653">
    <property type="term" value="P:anatomical structure morphogenesis"/>
    <property type="evidence" value="ECO:0007669"/>
    <property type="project" value="TreeGrafter"/>
</dbReference>
<dbReference type="PANTHER" id="PTHR23312:SF8">
    <property type="entry name" value="ARMADILLO REPEAT-CONTAINING PROTEIN 5"/>
    <property type="match status" value="1"/>
</dbReference>
<comment type="caution">
    <text evidence="1">The sequence shown here is derived from an EMBL/GenBank/DDBJ whole genome shotgun (WGS) entry which is preliminary data.</text>
</comment>
<protein>
    <recommendedName>
        <fullName evidence="3">BTB domain-containing protein</fullName>
    </recommendedName>
</protein>
<organism evidence="1 2">
    <name type="scientific">Caenorhabditis auriculariae</name>
    <dbReference type="NCBI Taxonomy" id="2777116"/>
    <lineage>
        <taxon>Eukaryota</taxon>
        <taxon>Metazoa</taxon>
        <taxon>Ecdysozoa</taxon>
        <taxon>Nematoda</taxon>
        <taxon>Chromadorea</taxon>
        <taxon>Rhabditida</taxon>
        <taxon>Rhabditina</taxon>
        <taxon>Rhabditomorpha</taxon>
        <taxon>Rhabditoidea</taxon>
        <taxon>Rhabditidae</taxon>
        <taxon>Peloderinae</taxon>
        <taxon>Caenorhabditis</taxon>
    </lineage>
</organism>
<dbReference type="InterPro" id="IPR011333">
    <property type="entry name" value="SKP1/BTB/POZ_sf"/>
</dbReference>
<evidence type="ECO:0000313" key="2">
    <source>
        <dbReference type="Proteomes" id="UP000835052"/>
    </source>
</evidence>
<dbReference type="Proteomes" id="UP000835052">
    <property type="component" value="Unassembled WGS sequence"/>
</dbReference>
<dbReference type="EMBL" id="CAJGYM010000004">
    <property type="protein sequence ID" value="CAD6186176.1"/>
    <property type="molecule type" value="Genomic_DNA"/>
</dbReference>
<dbReference type="OrthoDB" id="5820640at2759"/>
<dbReference type="Gene3D" id="3.30.710.10">
    <property type="entry name" value="Potassium Channel Kv1.1, Chain A"/>
    <property type="match status" value="1"/>
</dbReference>
<keyword evidence="2" id="KW-1185">Reference proteome</keyword>
<name>A0A8S1GRU4_9PELO</name>
<proteinExistence type="predicted"/>
<sequence>MLSNACYHLGKILGISPLRPEIISILEKLLRRHKKDVDRQLASSACTDQLINMFFEIGADLKELSVGQKLVIDLCDSPCVQVREQLENAGIIERLITTQHIGRNKLLGLFSQTAWGRARLRISGALDLLVEEFYNSQSFDERYDLAVSFRHFAHDMEGIAYLSANKTFINTVVRDVYAHLEKHRRVCQPKVDIQFIEKLSAKLEYLSQEKDKRTRDLETQRLYKDFFPMWAYETAPNSPIRSNTSPNPYGTYSPVYGLSSPMASSSIGSSSPPQSSGFGHGTAISLCGSDVDVDDQPDEPIVKENDKKQEKTIVESLLYVLTRQSHNEANLVHLIREDVVDCVITYLRHGQNLDYWPSRVLLQMAKSRGCLEQLIDMEFHTRVLTGLCAVPCRMLKYSQKCDHCEGCSERGREVLREFASHVDSKFGHSFLLIRLRKDEFLTRTKAAIAIVALIRDHFRSAWSLSASQQSALDVLFDSLHEMLKSEEGFEQNATIQTYKNGPSLCSQIIGAMSSLITGQRIRQLCENDLWYLKPNDGHGVCEIKKSPESEEMLSFVDCDGEEIGKAKMEAACASSRYFEGMYRGEFAEKTSQKRVFEVDTVAEGCSKEEYRAFLHLLSGCTSSCTAVHDANAAAALLQLSDRYLCPDISQKLCASDGPMRTYISGETLPLLFPVALSTNSHEGLLDTTFLVLVRYTQHEEVTESLRTICGKPYMVDTFLTNFRRFLDR</sequence>
<reference evidence="1" key="1">
    <citation type="submission" date="2020-10" db="EMBL/GenBank/DDBJ databases">
        <authorList>
            <person name="Kikuchi T."/>
        </authorList>
    </citation>
    <scope>NUCLEOTIDE SEQUENCE</scope>
    <source>
        <strain evidence="1">NKZ352</strain>
    </source>
</reference>
<accession>A0A8S1GRU4</accession>
<evidence type="ECO:0008006" key="3">
    <source>
        <dbReference type="Google" id="ProtNLM"/>
    </source>
</evidence>
<dbReference type="InterPro" id="IPR016024">
    <property type="entry name" value="ARM-type_fold"/>
</dbReference>
<dbReference type="AlphaFoldDB" id="A0A8S1GRU4"/>
<dbReference type="SUPFAM" id="SSF48371">
    <property type="entry name" value="ARM repeat"/>
    <property type="match status" value="1"/>
</dbReference>
<dbReference type="GO" id="GO:0005829">
    <property type="term" value="C:cytosol"/>
    <property type="evidence" value="ECO:0007669"/>
    <property type="project" value="TreeGrafter"/>
</dbReference>
<dbReference type="PANTHER" id="PTHR23312">
    <property type="entry name" value="ARMC5 ARMADILLO REPEAT-CONTAINING -RELATED"/>
    <property type="match status" value="1"/>
</dbReference>